<evidence type="ECO:0000313" key="1">
    <source>
        <dbReference type="EMBL" id="KAF4757893.1"/>
    </source>
</evidence>
<organism evidence="1 2">
    <name type="scientific">Perkinsus olseni</name>
    <name type="common">Perkinsus atlanticus</name>
    <dbReference type="NCBI Taxonomy" id="32597"/>
    <lineage>
        <taxon>Eukaryota</taxon>
        <taxon>Sar</taxon>
        <taxon>Alveolata</taxon>
        <taxon>Perkinsozoa</taxon>
        <taxon>Perkinsea</taxon>
        <taxon>Perkinsida</taxon>
        <taxon>Perkinsidae</taxon>
        <taxon>Perkinsus</taxon>
    </lineage>
</organism>
<reference evidence="1 2" key="1">
    <citation type="submission" date="2020-04" db="EMBL/GenBank/DDBJ databases">
        <title>Perkinsus olseni comparative genomics.</title>
        <authorList>
            <person name="Bogema D.R."/>
        </authorList>
    </citation>
    <scope>NUCLEOTIDE SEQUENCE [LARGE SCALE GENOMIC DNA]</scope>
    <source>
        <strain evidence="1 2">ATCC PRA-207</strain>
    </source>
</reference>
<dbReference type="AlphaFoldDB" id="A0A7J6UL12"/>
<comment type="caution">
    <text evidence="1">The sequence shown here is derived from an EMBL/GenBank/DDBJ whole genome shotgun (WGS) entry which is preliminary data.</text>
</comment>
<accession>A0A7J6UL12</accession>
<proteinExistence type="predicted"/>
<gene>
    <name evidence="1" type="ORF">FOZ63_007667</name>
</gene>
<keyword evidence="2" id="KW-1185">Reference proteome</keyword>
<protein>
    <submittedName>
        <fullName evidence="1">Uncharacterized protein</fullName>
    </submittedName>
</protein>
<dbReference type="Proteomes" id="UP000553632">
    <property type="component" value="Unassembled WGS sequence"/>
</dbReference>
<evidence type="ECO:0000313" key="2">
    <source>
        <dbReference type="Proteomes" id="UP000553632"/>
    </source>
</evidence>
<feature type="non-terminal residue" evidence="1">
    <location>
        <position position="282"/>
    </location>
</feature>
<sequence>MSVFTSNQGLPFFVYYAMLKHLALFYTIPASHGAFDFDESMLQALGHTRDFLNRTVFDGDMAYGAHGFTWGAAVGQEPSVCFMSIGHFSHAYFEQLAMQYRDLPLAVIEPDVFQEFSEPYLRRVRELTKRKIVSYPDVKSVQHLTGHCDVVVFSHDSLRFSFEKIKPLLEARQEIVLLFNLNGCTRETSTELTDNYQCELLLSLWRHSICGMDEADAGCTDLLCLCHAPAEAVVDTFAETIDCEGFLSSSADAPRGKSQWHQDWFVYHNVLKYLPSERLRGT</sequence>
<name>A0A7J6UL12_PEROL</name>
<dbReference type="EMBL" id="JABANO010002111">
    <property type="protein sequence ID" value="KAF4757893.1"/>
    <property type="molecule type" value="Genomic_DNA"/>
</dbReference>